<evidence type="ECO:0000313" key="4">
    <source>
        <dbReference type="Proteomes" id="UP000316855"/>
    </source>
</evidence>
<comment type="similarity">
    <text evidence="1">Belongs to the GSP E family.</text>
</comment>
<dbReference type="NCBIfam" id="TIGR01420">
    <property type="entry name" value="pilT_fam"/>
    <property type="match status" value="1"/>
</dbReference>
<dbReference type="CDD" id="cd01131">
    <property type="entry name" value="PilT"/>
    <property type="match status" value="1"/>
</dbReference>
<dbReference type="Pfam" id="PF00437">
    <property type="entry name" value="T2SSE"/>
    <property type="match status" value="1"/>
</dbReference>
<name>A0A517V6H4_9PLAN</name>
<dbReference type="Gene3D" id="3.30.450.90">
    <property type="match status" value="1"/>
</dbReference>
<evidence type="ECO:0000256" key="1">
    <source>
        <dbReference type="ARBA" id="ARBA00006611"/>
    </source>
</evidence>
<dbReference type="RefSeq" id="WP_145223775.1">
    <property type="nucleotide sequence ID" value="NZ_CP036343.1"/>
</dbReference>
<sequence>MATTVPAKPKDVNPITGRVENEVDKVFRQLIKHGGSDLHMQVGKAPILRVKGTLRELQMDPIDRDQMMALFEPMMDERNQKIFHDEGGADFSYVVEYEGVPWRFRVNLFIQLGFPGMVSRKIERSIPNFEGLFLPPVMESLCKFDQGMVLLAGVTGSGKSTTIASMLNWVNDNYRKHILTIEDPIEFVYTQNKCLINQREVGIDVKDFEIAMKHAVRQDPDIMLVGEMRDMETFSTAIHAAETGHLVFGTIHASNAPSCIGRILDLFPQDMHKALRSSLAFNMRAIVAQKLLKTIVDKPGRVPIIEIMTFNPTVRKLILEEQDEKLAAAIRIGKDEGMQQFNDSLKGFIDREFISRADAFEISPNVEELKMVLKGIDVKGAAIL</sequence>
<keyword evidence="4" id="KW-1185">Reference proteome</keyword>
<dbReference type="Gene3D" id="3.40.50.300">
    <property type="entry name" value="P-loop containing nucleotide triphosphate hydrolases"/>
    <property type="match status" value="1"/>
</dbReference>
<dbReference type="InterPro" id="IPR027417">
    <property type="entry name" value="P-loop_NTPase"/>
</dbReference>
<dbReference type="PANTHER" id="PTHR30486">
    <property type="entry name" value="TWITCHING MOTILITY PROTEIN PILT"/>
    <property type="match status" value="1"/>
</dbReference>
<dbReference type="PROSITE" id="PS00662">
    <property type="entry name" value="T2SP_E"/>
    <property type="match status" value="1"/>
</dbReference>
<dbReference type="InterPro" id="IPR006321">
    <property type="entry name" value="PilT/PilU"/>
</dbReference>
<protein>
    <submittedName>
        <fullName evidence="3">Twitching mobility protein</fullName>
    </submittedName>
</protein>
<evidence type="ECO:0000259" key="2">
    <source>
        <dbReference type="PROSITE" id="PS00662"/>
    </source>
</evidence>
<proteinExistence type="inferred from homology"/>
<dbReference type="GO" id="GO:0005524">
    <property type="term" value="F:ATP binding"/>
    <property type="evidence" value="ECO:0007669"/>
    <property type="project" value="InterPro"/>
</dbReference>
<dbReference type="InterPro" id="IPR001482">
    <property type="entry name" value="T2SS/T4SS_dom"/>
</dbReference>
<accession>A0A517V6H4</accession>
<organism evidence="3 4">
    <name type="scientific">Gimesia algae</name>
    <dbReference type="NCBI Taxonomy" id="2527971"/>
    <lineage>
        <taxon>Bacteria</taxon>
        <taxon>Pseudomonadati</taxon>
        <taxon>Planctomycetota</taxon>
        <taxon>Planctomycetia</taxon>
        <taxon>Planctomycetales</taxon>
        <taxon>Planctomycetaceae</taxon>
        <taxon>Gimesia</taxon>
    </lineage>
</organism>
<evidence type="ECO:0000313" key="3">
    <source>
        <dbReference type="EMBL" id="QDT88612.1"/>
    </source>
</evidence>
<dbReference type="PANTHER" id="PTHR30486:SF16">
    <property type="entry name" value="TWITCHING MOTILITY PROTEIN PILT"/>
    <property type="match status" value="1"/>
</dbReference>
<reference evidence="3 4" key="1">
    <citation type="submission" date="2019-02" db="EMBL/GenBank/DDBJ databases">
        <title>Deep-cultivation of Planctomycetes and their phenomic and genomic characterization uncovers novel biology.</title>
        <authorList>
            <person name="Wiegand S."/>
            <person name="Jogler M."/>
            <person name="Boedeker C."/>
            <person name="Pinto D."/>
            <person name="Vollmers J."/>
            <person name="Rivas-Marin E."/>
            <person name="Kohn T."/>
            <person name="Peeters S.H."/>
            <person name="Heuer A."/>
            <person name="Rast P."/>
            <person name="Oberbeckmann S."/>
            <person name="Bunk B."/>
            <person name="Jeske O."/>
            <person name="Meyerdierks A."/>
            <person name="Storesund J.E."/>
            <person name="Kallscheuer N."/>
            <person name="Luecker S."/>
            <person name="Lage O.M."/>
            <person name="Pohl T."/>
            <person name="Merkel B.J."/>
            <person name="Hornburger P."/>
            <person name="Mueller R.-W."/>
            <person name="Bruemmer F."/>
            <person name="Labrenz M."/>
            <person name="Spormann A.M."/>
            <person name="Op den Camp H."/>
            <person name="Overmann J."/>
            <person name="Amann R."/>
            <person name="Jetten M.S.M."/>
            <person name="Mascher T."/>
            <person name="Medema M.H."/>
            <person name="Devos D.P."/>
            <person name="Kaster A.-K."/>
            <person name="Ovreas L."/>
            <person name="Rohde M."/>
            <person name="Galperin M.Y."/>
            <person name="Jogler C."/>
        </authorList>
    </citation>
    <scope>NUCLEOTIDE SEQUENCE [LARGE SCALE GENOMIC DNA]</scope>
    <source>
        <strain evidence="3 4">Pan161</strain>
    </source>
</reference>
<dbReference type="EMBL" id="CP036343">
    <property type="protein sequence ID" value="QDT88612.1"/>
    <property type="molecule type" value="Genomic_DNA"/>
</dbReference>
<feature type="domain" description="Bacterial type II secretion system protein E" evidence="2">
    <location>
        <begin position="216"/>
        <end position="230"/>
    </location>
</feature>
<dbReference type="GO" id="GO:0016887">
    <property type="term" value="F:ATP hydrolysis activity"/>
    <property type="evidence" value="ECO:0007669"/>
    <property type="project" value="InterPro"/>
</dbReference>
<dbReference type="AlphaFoldDB" id="A0A517V6H4"/>
<dbReference type="SUPFAM" id="SSF52540">
    <property type="entry name" value="P-loop containing nucleoside triphosphate hydrolases"/>
    <property type="match status" value="1"/>
</dbReference>
<dbReference type="OrthoDB" id="9808272at2"/>
<dbReference type="KEGG" id="gax:Pan161_02300"/>
<dbReference type="InterPro" id="IPR050921">
    <property type="entry name" value="T4SS_GSP_E_ATPase"/>
</dbReference>
<dbReference type="Proteomes" id="UP000316855">
    <property type="component" value="Chromosome"/>
</dbReference>
<gene>
    <name evidence="3" type="primary">pilT_1</name>
    <name evidence="3" type="ORF">Pan161_02300</name>
</gene>